<name>A0AAJ4D4R2_9BACI</name>
<feature type="domain" description="PNPLA" evidence="3">
    <location>
        <begin position="11"/>
        <end position="77"/>
    </location>
</feature>
<keyword evidence="1" id="KW-0443">Lipid metabolism</keyword>
<dbReference type="AlphaFoldDB" id="A0AAJ4D4R2"/>
<feature type="transmembrane region" description="Helical" evidence="2">
    <location>
        <begin position="9"/>
        <end position="30"/>
    </location>
</feature>
<keyword evidence="2" id="KW-0472">Membrane</keyword>
<evidence type="ECO:0000259" key="3">
    <source>
        <dbReference type="Pfam" id="PF01734"/>
    </source>
</evidence>
<protein>
    <submittedName>
        <fullName evidence="4">Patatin-like phospholipase family protein</fullName>
    </submittedName>
</protein>
<dbReference type="InterPro" id="IPR016035">
    <property type="entry name" value="Acyl_Trfase/lysoPLipase"/>
</dbReference>
<dbReference type="InterPro" id="IPR002641">
    <property type="entry name" value="PNPLA_dom"/>
</dbReference>
<dbReference type="Gene3D" id="3.40.1090.10">
    <property type="entry name" value="Cytosolic phospholipase A2 catalytic domain"/>
    <property type="match status" value="1"/>
</dbReference>
<keyword evidence="2" id="KW-0812">Transmembrane</keyword>
<dbReference type="KEGG" id="bgy:BGLY_1394"/>
<organism evidence="4 5">
    <name type="scientific">Bacillus glycinifermentans</name>
    <dbReference type="NCBI Taxonomy" id="1664069"/>
    <lineage>
        <taxon>Bacteria</taxon>
        <taxon>Bacillati</taxon>
        <taxon>Bacillota</taxon>
        <taxon>Bacilli</taxon>
        <taxon>Bacillales</taxon>
        <taxon>Bacillaceae</taxon>
        <taxon>Bacillus</taxon>
    </lineage>
</organism>
<gene>
    <name evidence="4" type="ORF">EQZ20_07785</name>
</gene>
<accession>A0AAJ4D4R2</accession>
<evidence type="ECO:0000313" key="5">
    <source>
        <dbReference type="Proteomes" id="UP000288675"/>
    </source>
</evidence>
<dbReference type="Pfam" id="PF01734">
    <property type="entry name" value="Patatin"/>
    <property type="match status" value="1"/>
</dbReference>
<evidence type="ECO:0000256" key="1">
    <source>
        <dbReference type="ARBA" id="ARBA00023098"/>
    </source>
</evidence>
<sequence>MLEERKGNLGLALSGGGFCAAFFYIGVLARMADMGLLRHVEVISTVSGGSIIGALFYLHLKNMLEEKQGSEIKDEDCQDMLETIQNESPRGSTQHTVAYFSHPFPKFKNVFTRFTKGLCRRDNCLNMKQQSIKSSVKNAKIPIHMMNATRS</sequence>
<evidence type="ECO:0000313" key="4">
    <source>
        <dbReference type="EMBL" id="QAT67815.1"/>
    </source>
</evidence>
<evidence type="ECO:0000256" key="2">
    <source>
        <dbReference type="SAM" id="Phobius"/>
    </source>
</evidence>
<proteinExistence type="predicted"/>
<feature type="transmembrane region" description="Helical" evidence="2">
    <location>
        <begin position="42"/>
        <end position="60"/>
    </location>
</feature>
<dbReference type="SUPFAM" id="SSF52151">
    <property type="entry name" value="FabD/lysophospholipase-like"/>
    <property type="match status" value="1"/>
</dbReference>
<dbReference type="GO" id="GO:0006629">
    <property type="term" value="P:lipid metabolic process"/>
    <property type="evidence" value="ECO:0007669"/>
    <property type="project" value="UniProtKB-KW"/>
</dbReference>
<dbReference type="EMBL" id="CP035232">
    <property type="protein sequence ID" value="QAT67815.1"/>
    <property type="molecule type" value="Genomic_DNA"/>
</dbReference>
<reference evidence="4 5" key="1">
    <citation type="submission" date="2019-01" db="EMBL/GenBank/DDBJ databases">
        <title>Genome sequence of Bacillus glycinifermentans SRCM103574.</title>
        <authorList>
            <person name="Kong H.-J."/>
            <person name="Jeong S.-Y."/>
            <person name="Jeong D.-Y."/>
        </authorList>
    </citation>
    <scope>NUCLEOTIDE SEQUENCE [LARGE SCALE GENOMIC DNA]</scope>
    <source>
        <strain evidence="4 5">SRCM103574</strain>
    </source>
</reference>
<dbReference type="Proteomes" id="UP000288675">
    <property type="component" value="Chromosome"/>
</dbReference>
<keyword evidence="2" id="KW-1133">Transmembrane helix</keyword>